<reference evidence="2" key="1">
    <citation type="submission" date="2014-12" db="EMBL/GenBank/DDBJ databases">
        <title>Genome Sequence of Valsa Canker Pathogens Uncovers a Specific Adaption of Colonization on Woody Bark.</title>
        <authorList>
            <person name="Yin Z."/>
            <person name="Liu H."/>
            <person name="Gao X."/>
            <person name="Li Z."/>
            <person name="Song N."/>
            <person name="Ke X."/>
            <person name="Dai Q."/>
            <person name="Wu Y."/>
            <person name="Sun Y."/>
            <person name="Xu J.-R."/>
            <person name="Kang Z.K."/>
            <person name="Wang L."/>
            <person name="Huang L."/>
        </authorList>
    </citation>
    <scope>NUCLEOTIDE SEQUENCE [LARGE SCALE GENOMIC DNA]</scope>
    <source>
        <strain evidence="2">03-8</strain>
    </source>
</reference>
<organism evidence="2 3">
    <name type="scientific">Cytospora mali</name>
    <name type="common">Apple Valsa canker fungus</name>
    <name type="synonym">Valsa mali</name>
    <dbReference type="NCBI Taxonomy" id="578113"/>
    <lineage>
        <taxon>Eukaryota</taxon>
        <taxon>Fungi</taxon>
        <taxon>Dikarya</taxon>
        <taxon>Ascomycota</taxon>
        <taxon>Pezizomycotina</taxon>
        <taxon>Sordariomycetes</taxon>
        <taxon>Sordariomycetidae</taxon>
        <taxon>Diaporthales</taxon>
        <taxon>Cytosporaceae</taxon>
        <taxon>Cytospora</taxon>
    </lineage>
</organism>
<dbReference type="AlphaFoldDB" id="A0A194VXW1"/>
<dbReference type="EMBL" id="CM003101">
    <property type="protein sequence ID" value="KUI68842.1"/>
    <property type="molecule type" value="Genomic_DNA"/>
</dbReference>
<evidence type="ECO:0000313" key="3">
    <source>
        <dbReference type="Proteomes" id="UP000078559"/>
    </source>
</evidence>
<feature type="region of interest" description="Disordered" evidence="1">
    <location>
        <begin position="35"/>
        <end position="65"/>
    </location>
</feature>
<name>A0A194VXW1_CYTMA</name>
<gene>
    <name evidence="2" type="ORF">VM1G_04178</name>
</gene>
<evidence type="ECO:0000313" key="2">
    <source>
        <dbReference type="EMBL" id="KUI68842.1"/>
    </source>
</evidence>
<dbReference type="Proteomes" id="UP000078559">
    <property type="component" value="Chromosome 4"/>
</dbReference>
<proteinExistence type="predicted"/>
<keyword evidence="3" id="KW-1185">Reference proteome</keyword>
<evidence type="ECO:0000256" key="1">
    <source>
        <dbReference type="SAM" id="MobiDB-lite"/>
    </source>
</evidence>
<sequence>MEIILADYFRHLMGRYAGAISAGAEIEAAPATKHLNDITTSSRFPPRTPGPKDPSQPYRPSFPMCGAFGTNNPDLPMPMPVPVPMPRNNKSLHRFLTFINQSLSAAGP</sequence>
<accession>A0A194VXW1</accession>
<protein>
    <submittedName>
        <fullName evidence="2">Uncharacterized protein</fullName>
    </submittedName>
</protein>